<comment type="caution">
    <text evidence="1">The sequence shown here is derived from an EMBL/GenBank/DDBJ whole genome shotgun (WGS) entry which is preliminary data.</text>
</comment>
<reference evidence="1 2" key="1">
    <citation type="journal article" date="2022" name="Nat. Plants">
        <title>Genomes of leafy and leafless Platanthera orchids illuminate the evolution of mycoheterotrophy.</title>
        <authorList>
            <person name="Li M.H."/>
            <person name="Liu K.W."/>
            <person name="Li Z."/>
            <person name="Lu H.C."/>
            <person name="Ye Q.L."/>
            <person name="Zhang D."/>
            <person name="Wang J.Y."/>
            <person name="Li Y.F."/>
            <person name="Zhong Z.M."/>
            <person name="Liu X."/>
            <person name="Yu X."/>
            <person name="Liu D.K."/>
            <person name="Tu X.D."/>
            <person name="Liu B."/>
            <person name="Hao Y."/>
            <person name="Liao X.Y."/>
            <person name="Jiang Y.T."/>
            <person name="Sun W.H."/>
            <person name="Chen J."/>
            <person name="Chen Y.Q."/>
            <person name="Ai Y."/>
            <person name="Zhai J.W."/>
            <person name="Wu S.S."/>
            <person name="Zhou Z."/>
            <person name="Hsiao Y.Y."/>
            <person name="Wu W.L."/>
            <person name="Chen Y.Y."/>
            <person name="Lin Y.F."/>
            <person name="Hsu J.L."/>
            <person name="Li C.Y."/>
            <person name="Wang Z.W."/>
            <person name="Zhao X."/>
            <person name="Zhong W.Y."/>
            <person name="Ma X.K."/>
            <person name="Ma L."/>
            <person name="Huang J."/>
            <person name="Chen G.Z."/>
            <person name="Huang M.Z."/>
            <person name="Huang L."/>
            <person name="Peng D.H."/>
            <person name="Luo Y.B."/>
            <person name="Zou S.Q."/>
            <person name="Chen S.P."/>
            <person name="Lan S."/>
            <person name="Tsai W.C."/>
            <person name="Van de Peer Y."/>
            <person name="Liu Z.J."/>
        </authorList>
    </citation>
    <scope>NUCLEOTIDE SEQUENCE [LARGE SCALE GENOMIC DNA]</scope>
    <source>
        <strain evidence="1">Lor288</strain>
    </source>
</reference>
<evidence type="ECO:0000313" key="1">
    <source>
        <dbReference type="EMBL" id="KAK8943608.1"/>
    </source>
</evidence>
<name>A0ABR2LKI1_9ASPA</name>
<protein>
    <submittedName>
        <fullName evidence="1">Uncharacterized protein</fullName>
    </submittedName>
</protein>
<gene>
    <name evidence="1" type="ORF">KSP40_PGU009182</name>
</gene>
<evidence type="ECO:0000313" key="2">
    <source>
        <dbReference type="Proteomes" id="UP001412067"/>
    </source>
</evidence>
<accession>A0ABR2LKI1</accession>
<dbReference type="EMBL" id="JBBWWR010000018">
    <property type="protein sequence ID" value="KAK8943608.1"/>
    <property type="molecule type" value="Genomic_DNA"/>
</dbReference>
<dbReference type="Proteomes" id="UP001412067">
    <property type="component" value="Unassembled WGS sequence"/>
</dbReference>
<proteinExistence type="predicted"/>
<organism evidence="1 2">
    <name type="scientific">Platanthera guangdongensis</name>
    <dbReference type="NCBI Taxonomy" id="2320717"/>
    <lineage>
        <taxon>Eukaryota</taxon>
        <taxon>Viridiplantae</taxon>
        <taxon>Streptophyta</taxon>
        <taxon>Embryophyta</taxon>
        <taxon>Tracheophyta</taxon>
        <taxon>Spermatophyta</taxon>
        <taxon>Magnoliopsida</taxon>
        <taxon>Liliopsida</taxon>
        <taxon>Asparagales</taxon>
        <taxon>Orchidaceae</taxon>
        <taxon>Orchidoideae</taxon>
        <taxon>Orchideae</taxon>
        <taxon>Orchidinae</taxon>
        <taxon>Platanthera</taxon>
    </lineage>
</organism>
<keyword evidence="2" id="KW-1185">Reference proteome</keyword>
<sequence>MVRREILRRIWICAGDSPLELRYLTDDPYVLRKEGAWVEFSTAFFYFGWRACMTTRESTLVGTFGTEAMTVYRRALSCCHPYSLHHGRRSTGVLKSELQITAY</sequence>